<reference evidence="3 4" key="1">
    <citation type="submission" date="2021-01" db="EMBL/GenBank/DDBJ databases">
        <title>Whole genome shotgun sequence of Actinoplanes couchii NBRC 106145.</title>
        <authorList>
            <person name="Komaki H."/>
            <person name="Tamura T."/>
        </authorList>
    </citation>
    <scope>NUCLEOTIDE SEQUENCE [LARGE SCALE GENOMIC DNA]</scope>
    <source>
        <strain evidence="3 4">NBRC 106145</strain>
    </source>
</reference>
<evidence type="ECO:0000313" key="3">
    <source>
        <dbReference type="EMBL" id="GID54239.1"/>
    </source>
</evidence>
<evidence type="ECO:0000313" key="4">
    <source>
        <dbReference type="Proteomes" id="UP000612282"/>
    </source>
</evidence>
<accession>A0ABQ3X6X8</accession>
<feature type="region of interest" description="Disordered" evidence="1">
    <location>
        <begin position="209"/>
        <end position="313"/>
    </location>
</feature>
<proteinExistence type="predicted"/>
<dbReference type="Proteomes" id="UP000612282">
    <property type="component" value="Unassembled WGS sequence"/>
</dbReference>
<sequence>MDLWDLTRLLFRRWYFAVPMLLVTIGVVVLAAKSVAPDYKALGYMQLIPAPSAGKIPDPKAKPKPPNPWLDLGYAALGNAAALTVTNPTTIEELAEQEGLSDSVTVVLSERTPLFEIEVVGDSEQQATATVQRVIELLQKDIAAKQSKYGALEEDTISTLVISDGSTPERDTGMRKRVLIVAAGLGVLVTTAATIVLDYWLRRRARRKAEAQESGPAPGEPVTAKSEPVRPVPGGAEKGVSDNAEKTQVLRPQPRTGTTYPADRNGASAKTRAPVRPRGRSRSGGSPGAPSEDAVDATVVLPNQPYSQRHGKR</sequence>
<protein>
    <recommendedName>
        <fullName evidence="5">Lipopolysaccharide biosynthesis protein</fullName>
    </recommendedName>
</protein>
<keyword evidence="4" id="KW-1185">Reference proteome</keyword>
<dbReference type="EMBL" id="BOMG01000039">
    <property type="protein sequence ID" value="GID54239.1"/>
    <property type="molecule type" value="Genomic_DNA"/>
</dbReference>
<keyword evidence="2" id="KW-0472">Membrane</keyword>
<dbReference type="RefSeq" id="WP_203795339.1">
    <property type="nucleotide sequence ID" value="NZ_BAAAQE010000035.1"/>
</dbReference>
<name>A0ABQ3X6X8_9ACTN</name>
<keyword evidence="2" id="KW-0812">Transmembrane</keyword>
<evidence type="ECO:0008006" key="5">
    <source>
        <dbReference type="Google" id="ProtNLM"/>
    </source>
</evidence>
<gene>
    <name evidence="3" type="ORF">Aco03nite_026430</name>
</gene>
<keyword evidence="2" id="KW-1133">Transmembrane helix</keyword>
<evidence type="ECO:0000256" key="1">
    <source>
        <dbReference type="SAM" id="MobiDB-lite"/>
    </source>
</evidence>
<evidence type="ECO:0000256" key="2">
    <source>
        <dbReference type="SAM" id="Phobius"/>
    </source>
</evidence>
<comment type="caution">
    <text evidence="3">The sequence shown here is derived from an EMBL/GenBank/DDBJ whole genome shotgun (WGS) entry which is preliminary data.</text>
</comment>
<feature type="transmembrane region" description="Helical" evidence="2">
    <location>
        <begin position="14"/>
        <end position="32"/>
    </location>
</feature>
<organism evidence="3 4">
    <name type="scientific">Actinoplanes couchii</name>
    <dbReference type="NCBI Taxonomy" id="403638"/>
    <lineage>
        <taxon>Bacteria</taxon>
        <taxon>Bacillati</taxon>
        <taxon>Actinomycetota</taxon>
        <taxon>Actinomycetes</taxon>
        <taxon>Micromonosporales</taxon>
        <taxon>Micromonosporaceae</taxon>
        <taxon>Actinoplanes</taxon>
    </lineage>
</organism>
<feature type="transmembrane region" description="Helical" evidence="2">
    <location>
        <begin position="178"/>
        <end position="201"/>
    </location>
</feature>